<keyword evidence="3" id="KW-0804">Transcription</keyword>
<dbReference type="InterPro" id="IPR036390">
    <property type="entry name" value="WH_DNA-bd_sf"/>
</dbReference>
<dbReference type="InterPro" id="IPR051011">
    <property type="entry name" value="Metal_resp_trans_reg"/>
</dbReference>
<dbReference type="CDD" id="cd00090">
    <property type="entry name" value="HTH_ARSR"/>
    <property type="match status" value="1"/>
</dbReference>
<dbReference type="Pfam" id="PF01022">
    <property type="entry name" value="HTH_5"/>
    <property type="match status" value="1"/>
</dbReference>
<dbReference type="PIR" id="G69407">
    <property type="entry name" value="G69407"/>
</dbReference>
<gene>
    <name evidence="5" type="ordered locus">AF_1264</name>
</gene>
<evidence type="ECO:0000313" key="6">
    <source>
        <dbReference type="Proteomes" id="UP000002199"/>
    </source>
</evidence>
<accession>O29004</accession>
<dbReference type="eggNOG" id="arCOG00734">
    <property type="taxonomic scope" value="Archaea"/>
</dbReference>
<protein>
    <recommendedName>
        <fullName evidence="4">HTH arsR-type domain-containing protein</fullName>
    </recommendedName>
</protein>
<dbReference type="GO" id="GO:0003700">
    <property type="term" value="F:DNA-binding transcription factor activity"/>
    <property type="evidence" value="ECO:0007669"/>
    <property type="project" value="InterPro"/>
</dbReference>
<proteinExistence type="predicted"/>
<keyword evidence="2" id="KW-0238">DNA-binding</keyword>
<dbReference type="PANTHER" id="PTHR43132:SF2">
    <property type="entry name" value="ARSENICAL RESISTANCE OPERON REPRESSOR ARSR-RELATED"/>
    <property type="match status" value="1"/>
</dbReference>
<dbReference type="SUPFAM" id="SSF46785">
    <property type="entry name" value="Winged helix' DNA-binding domain"/>
    <property type="match status" value="1"/>
</dbReference>
<dbReference type="InterPro" id="IPR016723">
    <property type="entry name" value="Tscrpt_reg_ArsR_prd"/>
</dbReference>
<dbReference type="InterPro" id="IPR001845">
    <property type="entry name" value="HTH_ArsR_DNA-bd_dom"/>
</dbReference>
<name>O29004_ARCFU</name>
<keyword evidence="1" id="KW-0805">Transcription regulation</keyword>
<dbReference type="PROSITE" id="PS50987">
    <property type="entry name" value="HTH_ARSR_2"/>
    <property type="match status" value="1"/>
</dbReference>
<dbReference type="KEGG" id="afu:AF_1264"/>
<dbReference type="STRING" id="224325.AF_1264"/>
<dbReference type="InterPro" id="IPR036388">
    <property type="entry name" value="WH-like_DNA-bd_sf"/>
</dbReference>
<dbReference type="AlphaFoldDB" id="O29004"/>
<evidence type="ECO:0000256" key="2">
    <source>
        <dbReference type="ARBA" id="ARBA00023125"/>
    </source>
</evidence>
<dbReference type="GO" id="GO:0003677">
    <property type="term" value="F:DNA binding"/>
    <property type="evidence" value="ECO:0007669"/>
    <property type="project" value="UniProtKB-KW"/>
</dbReference>
<evidence type="ECO:0000256" key="3">
    <source>
        <dbReference type="ARBA" id="ARBA00023163"/>
    </source>
</evidence>
<reference evidence="5 6" key="1">
    <citation type="journal article" date="1997" name="Nature">
        <title>The complete genome sequence of the hyperthermophilic, sulphate-reducing archaeon Archaeoglobus fulgidus.</title>
        <authorList>
            <person name="Klenk H.P."/>
            <person name="Clayton R.A."/>
            <person name="Tomb J."/>
            <person name="White O."/>
            <person name="Nelson K.E."/>
            <person name="Ketchum K.A."/>
            <person name="Dodson R.J."/>
            <person name="Gwinn M."/>
            <person name="Hickey E.K."/>
            <person name="Peterson J.D."/>
            <person name="Richardson D.L."/>
            <person name="Kerlavage A.R."/>
            <person name="Graham D.E."/>
            <person name="Kyrpides N.C."/>
            <person name="Fleischmann R.D."/>
            <person name="Quackenbush J."/>
            <person name="Lee N.H."/>
            <person name="Sutton G.G."/>
            <person name="Gill S."/>
            <person name="Kirkness E.F."/>
            <person name="Dougherty B.A."/>
            <person name="McKenney K."/>
            <person name="Adams M.D."/>
            <person name="Loftus B."/>
            <person name="Peterson S."/>
            <person name="Reich C.I."/>
            <person name="McNeil L.K."/>
            <person name="Badger J.H."/>
            <person name="Glodek A."/>
            <person name="Zhou L."/>
            <person name="Overbeek R."/>
            <person name="Gocayne J.D."/>
            <person name="Weidman J.F."/>
            <person name="McDonald L."/>
            <person name="Utterback T."/>
            <person name="Cotton M.D."/>
            <person name="Spriggs T."/>
            <person name="Artiach P."/>
            <person name="Kaine B.P."/>
            <person name="Sykes S.M."/>
            <person name="Sadow P.W."/>
            <person name="D'Andrea K.P."/>
            <person name="Bowman C."/>
            <person name="Fujii C."/>
            <person name="Garland S.A."/>
            <person name="Mason T.M."/>
            <person name="Olsen G.J."/>
            <person name="Fraser C.M."/>
            <person name="Smith H.O."/>
            <person name="Woese C.R."/>
            <person name="Venter J.C."/>
        </authorList>
    </citation>
    <scope>NUCLEOTIDE SEQUENCE [LARGE SCALE GENOMIC DNA]</scope>
    <source>
        <strain evidence="6">ATCC 49558 / DSM 4304 / JCM 9628 / NBRC 100126 / VC-16</strain>
    </source>
</reference>
<evidence type="ECO:0000259" key="4">
    <source>
        <dbReference type="PROSITE" id="PS50987"/>
    </source>
</evidence>
<dbReference type="PANTHER" id="PTHR43132">
    <property type="entry name" value="ARSENICAL RESISTANCE OPERON REPRESSOR ARSR-RELATED"/>
    <property type="match status" value="1"/>
</dbReference>
<dbReference type="Gene3D" id="1.10.10.10">
    <property type="entry name" value="Winged helix-like DNA-binding domain superfamily/Winged helix DNA-binding domain"/>
    <property type="match status" value="1"/>
</dbReference>
<dbReference type="EMBL" id="AE000782">
    <property type="protein sequence ID" value="AAB89991.1"/>
    <property type="molecule type" value="Genomic_DNA"/>
</dbReference>
<dbReference type="PIRSF" id="PIRSF018357">
    <property type="entry name" value="Trans_reg_ArsR_prd"/>
    <property type="match status" value="1"/>
</dbReference>
<dbReference type="HOGENOM" id="CLU_1084173_0_0_2"/>
<dbReference type="SMART" id="SM00418">
    <property type="entry name" value="HTH_ARSR"/>
    <property type="match status" value="1"/>
</dbReference>
<keyword evidence="6" id="KW-1185">Reference proteome</keyword>
<feature type="domain" description="HTH arsR-type" evidence="4">
    <location>
        <begin position="158"/>
        <end position="252"/>
    </location>
</feature>
<evidence type="ECO:0000256" key="1">
    <source>
        <dbReference type="ARBA" id="ARBA00023015"/>
    </source>
</evidence>
<organism evidence="5 6">
    <name type="scientific">Archaeoglobus fulgidus (strain ATCC 49558 / DSM 4304 / JCM 9628 / NBRC 100126 / VC-16)</name>
    <dbReference type="NCBI Taxonomy" id="224325"/>
    <lineage>
        <taxon>Archaea</taxon>
        <taxon>Methanobacteriati</taxon>
        <taxon>Methanobacteriota</taxon>
        <taxon>Archaeoglobi</taxon>
        <taxon>Archaeoglobales</taxon>
        <taxon>Archaeoglobaceae</taxon>
        <taxon>Archaeoglobus</taxon>
    </lineage>
</organism>
<dbReference type="Proteomes" id="UP000002199">
    <property type="component" value="Chromosome"/>
</dbReference>
<evidence type="ECO:0000313" key="5">
    <source>
        <dbReference type="EMBL" id="AAB89991.1"/>
    </source>
</evidence>
<sequence>MNYSLMEELLRRLEEMSRKIDVLQDSMMSLATAVEMLAEREGEREFLAELKAAVKSEKSRIEHLSPESCKLRDFCLSRVNKATSKVIRVYSEKGAEEALEEVKKHKEAVEKHLESSLCPDKNCMQSMVDTFETLENLIKHSLEISEQRRTILRRWNSIEEIDEEAVAKLLSPLSNPIRIRILKALAKGGKSYAELERAVGIKGGHLQFHLRNLMEAGYITQETLRRRYIITHSGLKVLNCLVELRDAMGIVVASRR</sequence>
<dbReference type="EnsemblBacteria" id="AAB89991">
    <property type="protein sequence ID" value="AAB89991"/>
    <property type="gene ID" value="AF_1264"/>
</dbReference>
<dbReference type="PaxDb" id="224325-AF_1264"/>
<dbReference type="InterPro" id="IPR011991">
    <property type="entry name" value="ArsR-like_HTH"/>
</dbReference>